<feature type="transmembrane region" description="Helical" evidence="1">
    <location>
        <begin position="317"/>
        <end position="337"/>
    </location>
</feature>
<dbReference type="STRING" id="1291052.FC18_GL001328"/>
<feature type="transmembrane region" description="Helical" evidence="1">
    <location>
        <begin position="154"/>
        <end position="172"/>
    </location>
</feature>
<dbReference type="OrthoDB" id="9784157at2"/>
<gene>
    <name evidence="2" type="ORF">FC18_GL001328</name>
</gene>
<feature type="transmembrane region" description="Helical" evidence="1">
    <location>
        <begin position="373"/>
        <end position="393"/>
    </location>
</feature>
<feature type="transmembrane region" description="Helical" evidence="1">
    <location>
        <begin position="349"/>
        <end position="366"/>
    </location>
</feature>
<dbReference type="PATRIC" id="fig|1291052.5.peg.1346"/>
<feature type="transmembrane region" description="Helical" evidence="1">
    <location>
        <begin position="12"/>
        <end position="32"/>
    </location>
</feature>
<name>A0A0R1ZUI9_9LACO</name>
<dbReference type="EMBL" id="AYYO01000022">
    <property type="protein sequence ID" value="KRM55433.1"/>
    <property type="molecule type" value="Genomic_DNA"/>
</dbReference>
<dbReference type="Pfam" id="PF09586">
    <property type="entry name" value="YfhO"/>
    <property type="match status" value="1"/>
</dbReference>
<feature type="transmembrane region" description="Helical" evidence="1">
    <location>
        <begin position="528"/>
        <end position="547"/>
    </location>
</feature>
<dbReference type="AlphaFoldDB" id="A0A0R1ZUI9"/>
<keyword evidence="1" id="KW-1133">Transmembrane helix</keyword>
<feature type="transmembrane region" description="Helical" evidence="1">
    <location>
        <begin position="226"/>
        <end position="245"/>
    </location>
</feature>
<keyword evidence="3" id="KW-1185">Reference proteome</keyword>
<protein>
    <recommendedName>
        <fullName evidence="4">Membrane protein 6-pyruvoyl-tetrahydropterin synthase-related domain-containing protein</fullName>
    </recommendedName>
</protein>
<sequence>MRAKLRDLAKHKYFYPVLLILLGLVVSAPFIWQQQIYNQDDFLFHKARLLAYYTAVVHEHTLVPRVLATMAGGFGYAADMFYNSLALLPFVVLKALLGGFVVPYNLYLAGISVLTALTAYWCGRRVFAPRQSFVFAALYVTNTYRLIDMYVRGALGETIAFIFLPLIALGVYETVAQKKWRVLGIGMALTFIVHPLSAFLAVIILICLDVWLLLRRKLTRAAFGRQVKSAVLAILLSLFVALPMLEQAASQRFYFMQPSSLWSNGLDYSFGQLLMNSLSNASGVWGNLGPNAGPIAVIALGIAFFTYKHQSGAVRTTAIITGTLFVLSSNLLLWSVVKNSPLATIQFEWRLLAFVALGVALLVALVAPKHGRLVAVVATLLAVTFNYSVQYAFSSQSNPLIVTDKNVAKLAPNAVGGGSEFLPASIHDYSDASDAVSLTESALKSKRVIGRGVAVKTKHGTVTYTLERTRSGAGLVVLPKFYYKGYVARSAGTNVKVQNDHGLVAVKVTAKQHHTVTLRYAGTFLQHASELISGLTVLVLVAGRIWFRRQRHA</sequence>
<dbReference type="InterPro" id="IPR018580">
    <property type="entry name" value="Uncharacterised_YfhO"/>
</dbReference>
<reference evidence="2 3" key="1">
    <citation type="journal article" date="2015" name="Genome Announc.">
        <title>Expanding the biotechnology potential of lactobacilli through comparative genomics of 213 strains and associated genera.</title>
        <authorList>
            <person name="Sun Z."/>
            <person name="Harris H.M."/>
            <person name="McCann A."/>
            <person name="Guo C."/>
            <person name="Argimon S."/>
            <person name="Zhang W."/>
            <person name="Yang X."/>
            <person name="Jeffery I.B."/>
            <person name="Cooney J.C."/>
            <person name="Kagawa T.F."/>
            <person name="Liu W."/>
            <person name="Song Y."/>
            <person name="Salvetti E."/>
            <person name="Wrobel A."/>
            <person name="Rasinkangas P."/>
            <person name="Parkhill J."/>
            <person name="Rea M.C."/>
            <person name="O'Sullivan O."/>
            <person name="Ritari J."/>
            <person name="Douillard F.P."/>
            <person name="Paul Ross R."/>
            <person name="Yang R."/>
            <person name="Briner A.E."/>
            <person name="Felis G.E."/>
            <person name="de Vos W.M."/>
            <person name="Barrangou R."/>
            <person name="Klaenhammer T.R."/>
            <person name="Caufield P.W."/>
            <person name="Cui Y."/>
            <person name="Zhang H."/>
            <person name="O'Toole P.W."/>
        </authorList>
    </citation>
    <scope>NUCLEOTIDE SEQUENCE [LARGE SCALE GENOMIC DNA]</scope>
    <source>
        <strain evidence="2 3">DSM 20505</strain>
    </source>
</reference>
<feature type="transmembrane region" description="Helical" evidence="1">
    <location>
        <begin position="192"/>
        <end position="214"/>
    </location>
</feature>
<proteinExistence type="predicted"/>
<feature type="transmembrane region" description="Helical" evidence="1">
    <location>
        <begin position="284"/>
        <end position="305"/>
    </location>
</feature>
<dbReference type="Proteomes" id="UP000051679">
    <property type="component" value="Unassembled WGS sequence"/>
</dbReference>
<comment type="caution">
    <text evidence="2">The sequence shown here is derived from an EMBL/GenBank/DDBJ whole genome shotgun (WGS) entry which is preliminary data.</text>
</comment>
<evidence type="ECO:0000256" key="1">
    <source>
        <dbReference type="SAM" id="Phobius"/>
    </source>
</evidence>
<evidence type="ECO:0000313" key="3">
    <source>
        <dbReference type="Proteomes" id="UP000051679"/>
    </source>
</evidence>
<organism evidence="2 3">
    <name type="scientific">Lacticaseibacillus sharpeae JCM 1186 = DSM 20505</name>
    <dbReference type="NCBI Taxonomy" id="1291052"/>
    <lineage>
        <taxon>Bacteria</taxon>
        <taxon>Bacillati</taxon>
        <taxon>Bacillota</taxon>
        <taxon>Bacilli</taxon>
        <taxon>Lactobacillales</taxon>
        <taxon>Lactobacillaceae</taxon>
        <taxon>Lacticaseibacillus</taxon>
    </lineage>
</organism>
<keyword evidence="1" id="KW-0812">Transmembrane</keyword>
<keyword evidence="1" id="KW-0472">Membrane</keyword>
<evidence type="ECO:0000313" key="2">
    <source>
        <dbReference type="EMBL" id="KRM55433.1"/>
    </source>
</evidence>
<dbReference type="RefSeq" id="WP_056975690.1">
    <property type="nucleotide sequence ID" value="NZ_AYYO01000022.1"/>
</dbReference>
<accession>A0A0R1ZUI9</accession>
<evidence type="ECO:0008006" key="4">
    <source>
        <dbReference type="Google" id="ProtNLM"/>
    </source>
</evidence>
<feature type="transmembrane region" description="Helical" evidence="1">
    <location>
        <begin position="80"/>
        <end position="97"/>
    </location>
</feature>